<dbReference type="PROSITE" id="PS52004">
    <property type="entry name" value="KS3_2"/>
    <property type="match status" value="3"/>
</dbReference>
<feature type="domain" description="Ketosynthase family 3 (KS3)" evidence="12">
    <location>
        <begin position="1504"/>
        <end position="1918"/>
    </location>
</feature>
<comment type="pathway">
    <text evidence="2">Antibiotic biosynthesis.</text>
</comment>
<dbReference type="Gene3D" id="3.90.180.10">
    <property type="entry name" value="Medium-chain alcohol dehydrogenases, catalytic domain"/>
    <property type="match status" value="1"/>
</dbReference>
<dbReference type="STRING" id="745366.GA0070213_1281"/>
<evidence type="ECO:0000256" key="1">
    <source>
        <dbReference type="ARBA" id="ARBA00001957"/>
    </source>
</evidence>
<dbReference type="InterPro" id="IPR041618">
    <property type="entry name" value="PKS_DE"/>
</dbReference>
<sequence>MLPGKRLPGRVKRVADEEKYLGYLKRVTTDLRHARRRLRVAESREREPIAIVGMSCRYPGGVTSPEELWQLVADGRDGIGGFPTDRGWATGGGDYRREGGFVLDAGDFDARLFGISPREALTMDPQQRLTLEACWEAVERAGINPQSLHGDQVGVFMGAPVSGYGLGAAELPAGSDGHLLTGTAGSVVSGRVAYALGLEGPAVTIDTACSSSLVALHLAAQALRQGECSMALAGGVTVITSPGIFAEFDNQGGLAGDGRCKPFADAADGTGWSEGVGVLLVERLSDARRKGHPILAVVRGSAVNSDGASNGLTAPNGPSQERVILQALANARLGPADVDVVEAHGTGTRLGDPIEAQALLATYGQDRPEDRPVRLGSIKSNIGHTQAAAGAAGLIKMVMAMRHDTMPRTLHVDAPSSHVDWTAGAVELLTEARPWAPGASPRRAGISSFGVSGTNAHVILEEAPSATAPVEDEFGDDDGESAPSVAEARPVVEAPSVLPWVLSARTPEALRAQAERLRAYALARPELRPVDVGAALVSSRASLEHRAVVVGSDLASFAAALAEIEGGLVAGRTAFLFTGQGAQRVGMGAGLASRFPVFADVFDGILARFDGLREALASEAIHRTVHTQAGLFAVEVALFRLLESWGVTPDYLLGHSIGEIAAAHVAGVLSLDDAVTLVAARGRLMQALPAGGAMLAVQATEADVRAVLPDGVDVAAVNGPTSVVVSGPAEAIDELAPRFTKATRLTVSHAFHSALMEPMLADFAAAIEGITFASPRIPVVSNLTGEPVEEFTGDYWVRHVREAVRFADGMTWLADHGTTRFVEVGPAAVLTGLVRDGLGVAVLRKDRDETEALLDALGRLHTAGVTVDWPAMYADWGGVPVDLPTYAFQRDRYWLTPFEPAPAPGGDDSGFWSAVEGADRDGLVAELGLTAEDAAALDGLLPSLSAWRRRRRSQGVVEGWRYRIGWAPVAEPAPAVLSGTWLVLSDTPADDVVSALASAGADVVRSTSATAGDDVRGVVWVGGSAWPLVAVLQDVVAAGISAPVWAVTRGAVAVGRSESVTDVAASMVWGVGRVAGLELPRTWGGLVDVPGRMGERDGRRLAAVLAGSGEDQVAVRPSGVFVRRLRPAAPVGTAAPVSLSGTVLVTGGTGALGARVARWVVARGAARVVLVSRRGDRAPGVAVLAAELSAEGAEVSVVACDVADRDAVRRVVAGIDDLTGVVHAAGVSAMEGLLDASEGSFGSVVSGKVSGALHLHEATAELDLDLFLVFSSIAGVWGSGGQAAYAAGNAALDALVESRRAAGKVGTAVAWGPWAQGGMAGEGGAEDYLARRGLSAMDPELAMQALALAVDAGDVTTTVADVDWPRFVATFAAQRPAPIFGELAVVTPEAPVDDALAGRLSGLSDAERRRELLTLVRTQTAKALGYAGAGQVEPQTAFRDLGIDSVTAVEVKTRINAATGLHLGSSLVFDYPTPQALADHLLDTLGLAGTGDAAVATATQPLTGDDIVIVGMACRYPGGVQSPEDLWQLVAGGGDGMSAFPVDRGWAVPADASYSAVGGFVDTATGFDAGLFGISPREAVAMDPQQRMLLEVSWETLERSGLDPRSLRGRPVGVFVGASNSGYGTGGLFAETGDGHVLTGTANSVISGRVSYSFGFEGPAMTVDTACSSSLVALHLAAQALRSGECDLALAGGVTVITGPEVFAEFARQDGLSSDGRCKSFAGAADGTGWAEGAGMLLVERRSDAERLGHRILAVVAGSAVNQDGASNGLTAPNGPAQQRVIRQALASAGLSTGDVDVVEAHGTGTRLGDPIEAQALLATYGRDREQPLWLGSIKSNIGHTQAAAGVAGIIKMILAMRHGVLPATLHVDEPSPHVDWTAGAVELLTTAQPWQAAGRARRAGVSAFGISGTNAHLILAEPTAQPAVVATPEVEGPLPWLISARSPQALAEQTVRLHDLVAADPELDPAAVAWSLATGRAALEHRAVVLAATRDEALAGLRAPAVSGVAGEGGLAFLFTGQGAQRVGMGAGLAARFPVFADAFDAICARFDQLLDVPLRQAIDSDAVHQTVHAQAGLFAVEVALFRLFESWGVTPDYLLGHSIGEIAAAHVADVLSLDDAVTLVAARGRLMQALPAGGAMLAVQASEESVRGIIAGTGVDIAAVNGPMSIVVSGPADTVDELAPRFAKATRLTVSHAFHSALMEPMLDEFAAAIAHLDFHAPRTAVVSNLTGEPVEEFTVDYWVRHVREAVRFHDGMTWLAANGVRRCLEVGPAGVLSALAAPELTCVPALRKDRDEPSTLLGAVGTLWTIGVAVDWTAVLPAAPRVDLPTYAFQRDHYWLTPLDLPATTADPVEAAFWQAVEDDSLTDLLHTDVPPSLSAALAEWRRDRIAATEVASWRYDVTWRPITEPTQPTPGTWLVLAPAAGTADALLGGTGLDLVELVVTAEDLERHALAAAITALARDVDDLAGVVSLLPTGQSADAHYGLLTTVQALADSDVPARLWWVTRGAVSIGRSDPPTDVAGSVVWGAGRVAALELPERWGGLVDVPAETDERTRRRLAGLLGGAEDQVAVRPSGVYVRRLRPASTPPRPPAPRTWDGTILITGGTGALGGHVARWLVGRGVRRLVLTSRRGPDAPGVADLLAELSPAQVSVVACDVSDRAQVADLLAGIGDLTGVVHAAGVSGLGLLTETDADDFAEVVRGKVAGAVHLDALTHDLDLFVVFSSISGVWGSGGQAAYSAGNAFLDGLVQSRRAAGQAGTAIAWGPWAEAGMLVTEEGAEDYLRRRGLRPMPPALAIQALAEAVDADTGCLTVADVDWPQFTALFTAGRPSPFLADLVPAEAPAPAPDRSESRFAAMTAAERRTALLGEVRSAVAGVLGYDTVERIAPGKAFKDLGIDSLTAVELRDRLQTLTGLTLPAGLVFDYPSATLLAQHLDGLLGGAAAPTTVAPSTTVADDEPIAIIAMSCRFPGGVASPEDLWEFVLHGGDAVADFPTDRGWTTDTSGLYAPLGAFVHDAGDFDAELFGIAPREALAMDPQQRLFLQASWEAFERAGLDPLGLAGSRTGVFAGTNGQDYAALLLHSTVDSYVSTGNAAAVLSGRTSYAFGLEGPAVTVDTACSSSLVALHLAMQALRNGECDLALAGGVTVMATPGAFAEFGRQDGLAADGRCKPFAQSADGTGWGEGVGILLVERLADARRHGHRVLAVVRGSAVNQDGASNGLTAPNGPAQQRVIQQALASARLDPTDVDAVEAHGTGTRLGDPIEAQALLATYGQDRDRPLWLGSVKSNIGHTQAAAGVAGIVKMVMALRAGVLPPTLHVDEPTHHVDWSGGAVELLTEARDWQPGDRPRRVGVSSFGVSGTNAHVIIEEAPDRSPAEQPAAVEVPEADGPSAGQLVVEGPLPWLVSARSAEALAGQVERLRAVVAGDPELDPARVAWSLATGRAALEHRAVVLGGTREDFLAGLGAPAVSGVVSEGGLAFLFTGQGAQRVGMGAGLCARFPVFAAAFDGICARFDQLLDVPLWEAIDSEAIHRTMYAQAGLFAVEVALFRLVESWGVTPDYLLGHSIGEIAAAHVADVLSLDDAVTLVAARGRLMQALPAGGAMLAVQGTVESVRETIAGTGVDIAAVNGPTSIVVSGPVEAIDALAPRFAKATRLTVSHAFHSSLMEPMLAEFASAIESITYAPPRVPVVSNLTGEPVREFTADYWVRHVREAVRFADGMSWLAANGVTRCLEVGPAGVLSALAVSDLTCVAALRKDRDEASTALAAAATLWTLGVPVDWTAVLPAAPRVDLPTYAFQGRRFWPRLDRALTGDMEAAGLGRAEHPLLGATVSIAGGDGLLLTGRLSAQRQPWLADHVVLGRTVLPGTAFVELATSAGRQTGRPVLEELTIEAPLVLPADGVQLQVSVGADDGAGHVPVSIWSRTGPDAPWQRHATGSLAADTPDRPAADLSTWPPADATAIDLDGFYDQLADRAGLAYGPAFRGLRAAWRSADAVHAEVALPEDARPEAAAYGLHPALLDAALHAIGLSDLAGEGATRLPFAWSDVRLLATGAGVLRVRLSATGSSGIAIDVADGTGAPVARIGRLAMRAVTADALERPAPVTDGSLYTVDWAPLPAPAGGSAPFAAIGVDERAGAATTYPGFADLRDAAQLPDLVLWQIAGPDRDGLAAAAHTLTTEALDAARAWLADDRFTDTRLAILTSGAVPAAGPVTDPAATAVWGLLRSAQSENPGRIVLVDIDGDDRSWPLLGAAVRGDEPELALRGGTILAPRLITAPTRLDLPPAGESWRVAPGGDGALSSLGFVEVPGVELGAGEVRIAVRAVGVNFRDVLLGLGVYPDPDAVMGSEGAGVVVEVGPDVSDLAVGDRVFGLFHGGFAPRVVADHRVVARMPQGWSFAQAAAVPMAFLTAWYGLDDLGRLRAGERLLVHA</sequence>
<dbReference type="Gene3D" id="3.40.50.11460">
    <property type="match status" value="1"/>
</dbReference>
<dbReference type="Pfam" id="PF08659">
    <property type="entry name" value="KR"/>
    <property type="match status" value="2"/>
</dbReference>
<dbReference type="InterPro" id="IPR032821">
    <property type="entry name" value="PKS_assoc"/>
</dbReference>
<dbReference type="Gene3D" id="3.40.50.720">
    <property type="entry name" value="NAD(P)-binding Rossmann-like Domain"/>
    <property type="match status" value="2"/>
</dbReference>
<dbReference type="Pfam" id="PF08990">
    <property type="entry name" value="Docking"/>
    <property type="match status" value="1"/>
</dbReference>
<dbReference type="CDD" id="cd00833">
    <property type="entry name" value="PKS"/>
    <property type="match status" value="3"/>
</dbReference>
<dbReference type="InterPro" id="IPR014043">
    <property type="entry name" value="Acyl_transferase_dom"/>
</dbReference>
<dbReference type="SUPFAM" id="SSF52151">
    <property type="entry name" value="FabD/lysophospholipase-like"/>
    <property type="match status" value="3"/>
</dbReference>
<dbReference type="SMART" id="SM00825">
    <property type="entry name" value="PKS_KS"/>
    <property type="match status" value="3"/>
</dbReference>
<accession>A0A1C5K9H8</accession>
<dbReference type="GO" id="GO:0031177">
    <property type="term" value="F:phosphopantetheine binding"/>
    <property type="evidence" value="ECO:0007669"/>
    <property type="project" value="InterPro"/>
</dbReference>
<evidence type="ECO:0000256" key="3">
    <source>
        <dbReference type="ARBA" id="ARBA00022450"/>
    </source>
</evidence>
<dbReference type="GO" id="GO:0006633">
    <property type="term" value="P:fatty acid biosynthetic process"/>
    <property type="evidence" value="ECO:0007669"/>
    <property type="project" value="InterPro"/>
</dbReference>
<dbReference type="GO" id="GO:0016491">
    <property type="term" value="F:oxidoreductase activity"/>
    <property type="evidence" value="ECO:0007669"/>
    <property type="project" value="InterPro"/>
</dbReference>
<dbReference type="GO" id="GO:0033068">
    <property type="term" value="P:macrolide biosynthetic process"/>
    <property type="evidence" value="ECO:0007669"/>
    <property type="project" value="UniProtKB-ARBA"/>
</dbReference>
<dbReference type="InterPro" id="IPR013968">
    <property type="entry name" value="PKS_KR"/>
</dbReference>
<feature type="region of interest" description="C-terminal hotdog fold" evidence="9">
    <location>
        <begin position="3961"/>
        <end position="4100"/>
    </location>
</feature>
<evidence type="ECO:0000256" key="6">
    <source>
        <dbReference type="ARBA" id="ARBA00023194"/>
    </source>
</evidence>
<name>A0A1C5K9H8_9ACTN</name>
<dbReference type="SMART" id="SM00827">
    <property type="entry name" value="PKS_AT"/>
    <property type="match status" value="3"/>
</dbReference>
<reference evidence="15" key="1">
    <citation type="submission" date="2016-06" db="EMBL/GenBank/DDBJ databases">
        <authorList>
            <person name="Varghese N."/>
            <person name="Submissions Spin"/>
        </authorList>
    </citation>
    <scope>NUCLEOTIDE SEQUENCE [LARGE SCALE GENOMIC DNA]</scope>
    <source>
        <strain evidence="15">DSM 45647</strain>
    </source>
</reference>
<keyword evidence="6" id="KW-0045">Antibiotic biosynthesis</keyword>
<dbReference type="InterPro" id="IPR042104">
    <property type="entry name" value="PKS_dehydratase_sf"/>
</dbReference>
<dbReference type="PANTHER" id="PTHR43775">
    <property type="entry name" value="FATTY ACID SYNTHASE"/>
    <property type="match status" value="1"/>
</dbReference>
<dbReference type="InterPro" id="IPR049552">
    <property type="entry name" value="PKS_DH_N"/>
</dbReference>
<dbReference type="InterPro" id="IPR050091">
    <property type="entry name" value="PKS_NRPS_Biosynth_Enz"/>
</dbReference>
<dbReference type="InterPro" id="IPR014030">
    <property type="entry name" value="Ketoacyl_synth_N"/>
</dbReference>
<gene>
    <name evidence="14" type="ORF">GA0070213_1281</name>
</gene>
<dbReference type="InterPro" id="IPR006162">
    <property type="entry name" value="Ppantetheine_attach_site"/>
</dbReference>
<dbReference type="InterPro" id="IPR057326">
    <property type="entry name" value="KR_dom"/>
</dbReference>
<dbReference type="NCBIfam" id="NF045894">
    <property type="entry name" value="PKS_plus_SDR"/>
    <property type="match status" value="1"/>
</dbReference>
<dbReference type="InterPro" id="IPR011032">
    <property type="entry name" value="GroES-like_sf"/>
</dbReference>
<evidence type="ECO:0000259" key="13">
    <source>
        <dbReference type="PROSITE" id="PS52019"/>
    </source>
</evidence>
<keyword evidence="5 14" id="KW-0808">Transferase</keyword>
<dbReference type="Gene3D" id="1.10.1200.10">
    <property type="entry name" value="ACP-like"/>
    <property type="match status" value="2"/>
</dbReference>
<dbReference type="SUPFAM" id="SSF50129">
    <property type="entry name" value="GroES-like"/>
    <property type="match status" value="1"/>
</dbReference>
<dbReference type="InterPro" id="IPR009081">
    <property type="entry name" value="PP-bd_ACP"/>
</dbReference>
<dbReference type="InterPro" id="IPR015083">
    <property type="entry name" value="NorB/c/GfsB-D-like_docking"/>
</dbReference>
<dbReference type="Pfam" id="PF00550">
    <property type="entry name" value="PP-binding"/>
    <property type="match status" value="2"/>
</dbReference>
<dbReference type="InterPro" id="IPR020841">
    <property type="entry name" value="PKS_Beta-ketoAc_synthase_dom"/>
</dbReference>
<dbReference type="SUPFAM" id="SSF51735">
    <property type="entry name" value="NAD(P)-binding Rossmann-fold domains"/>
    <property type="match status" value="5"/>
</dbReference>
<dbReference type="FunFam" id="1.10.1200.10:FF:000007">
    <property type="entry name" value="Probable polyketide synthase pks17"/>
    <property type="match status" value="1"/>
</dbReference>
<dbReference type="Pfam" id="PF21089">
    <property type="entry name" value="PKS_DH_N"/>
    <property type="match status" value="1"/>
</dbReference>
<dbReference type="SMART" id="SM00822">
    <property type="entry name" value="PKS_KR"/>
    <property type="match status" value="2"/>
</dbReference>
<dbReference type="Pfam" id="PF00698">
    <property type="entry name" value="Acyl_transf_1"/>
    <property type="match status" value="3"/>
</dbReference>
<feature type="region of interest" description="N-terminal hotdog fold" evidence="9">
    <location>
        <begin position="3827"/>
        <end position="3948"/>
    </location>
</feature>
<evidence type="ECO:0000256" key="9">
    <source>
        <dbReference type="PROSITE-ProRule" id="PRU01363"/>
    </source>
</evidence>
<evidence type="ECO:0000256" key="8">
    <source>
        <dbReference type="ARBA" id="ARBA00023315"/>
    </source>
</evidence>
<evidence type="ECO:0000256" key="10">
    <source>
        <dbReference type="SAM" id="MobiDB-lite"/>
    </source>
</evidence>
<dbReference type="Pfam" id="PF00109">
    <property type="entry name" value="ketoacyl-synt"/>
    <property type="match status" value="3"/>
</dbReference>
<dbReference type="InterPro" id="IPR016036">
    <property type="entry name" value="Malonyl_transacylase_ACP-bd"/>
</dbReference>
<dbReference type="PANTHER" id="PTHR43775:SF51">
    <property type="entry name" value="INACTIVE PHENOLPHTHIOCEROL SYNTHESIS POLYKETIDE SYNTHASE TYPE I PKS1-RELATED"/>
    <property type="match status" value="1"/>
</dbReference>
<dbReference type="SMART" id="SM00829">
    <property type="entry name" value="PKS_ER"/>
    <property type="match status" value="1"/>
</dbReference>
<dbReference type="InterPro" id="IPR020806">
    <property type="entry name" value="PKS_PP-bd"/>
</dbReference>
<feature type="domain" description="Ketosynthase family 3 (KS3)" evidence="12">
    <location>
        <begin position="46"/>
        <end position="462"/>
    </location>
</feature>
<feature type="active site" description="Proton acceptor; for dehydratase activity" evidence="9">
    <location>
        <position position="3859"/>
    </location>
</feature>
<dbReference type="Pfam" id="PF16197">
    <property type="entry name" value="KAsynt_C_assoc"/>
    <property type="match status" value="3"/>
</dbReference>
<dbReference type="Proteomes" id="UP000199360">
    <property type="component" value="Unassembled WGS sequence"/>
</dbReference>
<dbReference type="InterPro" id="IPR055123">
    <property type="entry name" value="SpnB-like_Rossmann"/>
</dbReference>
<evidence type="ECO:0000256" key="7">
    <source>
        <dbReference type="ARBA" id="ARBA00023268"/>
    </source>
</evidence>
<keyword evidence="3" id="KW-0596">Phosphopantetheine</keyword>
<feature type="domain" description="Carrier" evidence="11">
    <location>
        <begin position="1410"/>
        <end position="1485"/>
    </location>
</feature>
<dbReference type="Gene3D" id="3.10.129.110">
    <property type="entry name" value="Polyketide synthase dehydratase"/>
    <property type="match status" value="1"/>
</dbReference>
<dbReference type="CDD" id="cd05195">
    <property type="entry name" value="enoyl_red"/>
    <property type="match status" value="1"/>
</dbReference>
<dbReference type="SMART" id="SM00823">
    <property type="entry name" value="PKS_PP"/>
    <property type="match status" value="2"/>
</dbReference>
<dbReference type="InterPro" id="IPR018201">
    <property type="entry name" value="Ketoacyl_synth_AS"/>
</dbReference>
<evidence type="ECO:0000256" key="5">
    <source>
        <dbReference type="ARBA" id="ARBA00022679"/>
    </source>
</evidence>
<comment type="cofactor">
    <cofactor evidence="1">
        <name>pantetheine 4'-phosphate</name>
        <dbReference type="ChEBI" id="CHEBI:47942"/>
    </cofactor>
</comment>
<dbReference type="SUPFAM" id="SSF55048">
    <property type="entry name" value="Probable ACP-binding domain of malonyl-CoA ACP transacylase"/>
    <property type="match status" value="3"/>
</dbReference>
<dbReference type="SUPFAM" id="SSF53901">
    <property type="entry name" value="Thiolase-like"/>
    <property type="match status" value="3"/>
</dbReference>
<evidence type="ECO:0000259" key="12">
    <source>
        <dbReference type="PROSITE" id="PS52004"/>
    </source>
</evidence>
<dbReference type="PROSITE" id="PS00606">
    <property type="entry name" value="KS3_1"/>
    <property type="match status" value="3"/>
</dbReference>
<protein>
    <submittedName>
        <fullName evidence="14">Acyl transferase domain-containing protein</fullName>
    </submittedName>
</protein>
<dbReference type="InterPro" id="IPR001227">
    <property type="entry name" value="Ac_transferase_dom_sf"/>
</dbReference>
<evidence type="ECO:0000313" key="15">
    <source>
        <dbReference type="Proteomes" id="UP000199360"/>
    </source>
</evidence>
<dbReference type="PROSITE" id="PS50075">
    <property type="entry name" value="CARRIER"/>
    <property type="match status" value="2"/>
</dbReference>
<feature type="active site" description="Proton donor; for dehydratase activity" evidence="9">
    <location>
        <position position="4023"/>
    </location>
</feature>
<dbReference type="InterPro" id="IPR013154">
    <property type="entry name" value="ADH-like_N"/>
</dbReference>
<dbReference type="InterPro" id="IPR020843">
    <property type="entry name" value="ER"/>
</dbReference>
<dbReference type="Pfam" id="PF08240">
    <property type="entry name" value="ADH_N"/>
    <property type="match status" value="1"/>
</dbReference>
<proteinExistence type="predicted"/>
<dbReference type="Gene3D" id="3.30.70.3290">
    <property type="match status" value="3"/>
</dbReference>
<evidence type="ECO:0000313" key="14">
    <source>
        <dbReference type="EMBL" id="SCG79465.1"/>
    </source>
</evidence>
<feature type="domain" description="Ketosynthase family 3 (KS3)" evidence="12">
    <location>
        <begin position="2958"/>
        <end position="3371"/>
    </location>
</feature>
<dbReference type="Pfam" id="PF22953">
    <property type="entry name" value="SpnB_Rossmann"/>
    <property type="match status" value="1"/>
</dbReference>
<dbReference type="Gene3D" id="3.40.47.10">
    <property type="match status" value="3"/>
</dbReference>
<dbReference type="InterPro" id="IPR036736">
    <property type="entry name" value="ACP-like_sf"/>
</dbReference>
<feature type="domain" description="PKS/mFAS DH" evidence="13">
    <location>
        <begin position="3827"/>
        <end position="4100"/>
    </location>
</feature>
<feature type="region of interest" description="Disordered" evidence="10">
    <location>
        <begin position="3926"/>
        <end position="3949"/>
    </location>
</feature>
<dbReference type="InterPro" id="IPR020807">
    <property type="entry name" value="PKS_DH"/>
</dbReference>
<keyword evidence="7" id="KW-0511">Multifunctional enzyme</keyword>
<feature type="domain" description="Carrier" evidence="11">
    <location>
        <begin position="2862"/>
        <end position="2940"/>
    </location>
</feature>
<dbReference type="SUPFAM" id="SSF47336">
    <property type="entry name" value="ACP-like"/>
    <property type="match status" value="2"/>
</dbReference>
<dbReference type="Pfam" id="PF14765">
    <property type="entry name" value="PS-DH"/>
    <property type="match status" value="1"/>
</dbReference>
<dbReference type="InterPro" id="IPR014031">
    <property type="entry name" value="Ketoacyl_synth_C"/>
</dbReference>
<dbReference type="SMART" id="SM01294">
    <property type="entry name" value="PKS_PP_betabranch"/>
    <property type="match status" value="2"/>
</dbReference>
<keyword evidence="8" id="KW-0012">Acyltransferase</keyword>
<dbReference type="EMBL" id="FMDM01000028">
    <property type="protein sequence ID" value="SCG79465.1"/>
    <property type="molecule type" value="Genomic_DNA"/>
</dbReference>
<evidence type="ECO:0000256" key="2">
    <source>
        <dbReference type="ARBA" id="ARBA00004792"/>
    </source>
</evidence>
<evidence type="ECO:0000259" key="11">
    <source>
        <dbReference type="PROSITE" id="PS50075"/>
    </source>
</evidence>
<dbReference type="Pfam" id="PF02801">
    <property type="entry name" value="Ketoacyl-synt_C"/>
    <property type="match status" value="3"/>
</dbReference>
<keyword evidence="4" id="KW-0597">Phosphoprotein</keyword>
<dbReference type="InterPro" id="IPR016035">
    <property type="entry name" value="Acyl_Trfase/lysoPLipase"/>
</dbReference>
<feature type="non-terminal residue" evidence="14">
    <location>
        <position position="4432"/>
    </location>
</feature>
<dbReference type="InterPro" id="IPR016039">
    <property type="entry name" value="Thiolase-like"/>
</dbReference>
<organism evidence="14 15">
    <name type="scientific">Micromonospora humi</name>
    <dbReference type="NCBI Taxonomy" id="745366"/>
    <lineage>
        <taxon>Bacteria</taxon>
        <taxon>Bacillati</taxon>
        <taxon>Actinomycetota</taxon>
        <taxon>Actinomycetes</taxon>
        <taxon>Micromonosporales</taxon>
        <taxon>Micromonosporaceae</taxon>
        <taxon>Micromonospora</taxon>
    </lineage>
</organism>
<evidence type="ECO:0000256" key="4">
    <source>
        <dbReference type="ARBA" id="ARBA00022553"/>
    </source>
</evidence>
<keyword evidence="15" id="KW-1185">Reference proteome</keyword>
<dbReference type="GO" id="GO:0004315">
    <property type="term" value="F:3-oxoacyl-[acyl-carrier-protein] synthase activity"/>
    <property type="evidence" value="ECO:0007669"/>
    <property type="project" value="InterPro"/>
</dbReference>
<dbReference type="InterPro" id="IPR036291">
    <property type="entry name" value="NAD(P)-bd_dom_sf"/>
</dbReference>
<dbReference type="GO" id="GO:0004312">
    <property type="term" value="F:fatty acid synthase activity"/>
    <property type="evidence" value="ECO:0007669"/>
    <property type="project" value="TreeGrafter"/>
</dbReference>
<dbReference type="FunFam" id="3.40.47.10:FF:000019">
    <property type="entry name" value="Polyketide synthase type I"/>
    <property type="match status" value="3"/>
</dbReference>
<dbReference type="Pfam" id="PF18369">
    <property type="entry name" value="PKS_DE"/>
    <property type="match status" value="1"/>
</dbReference>
<dbReference type="InterPro" id="IPR049900">
    <property type="entry name" value="PKS_mFAS_DH"/>
</dbReference>
<dbReference type="PROSITE" id="PS00012">
    <property type="entry name" value="PHOSPHOPANTETHEINE"/>
    <property type="match status" value="1"/>
</dbReference>
<dbReference type="SMART" id="SM00826">
    <property type="entry name" value="PKS_DH"/>
    <property type="match status" value="1"/>
</dbReference>
<dbReference type="InterPro" id="IPR049551">
    <property type="entry name" value="PKS_DH_C"/>
</dbReference>
<dbReference type="CDD" id="cd08952">
    <property type="entry name" value="KR_1_SDR_x"/>
    <property type="match status" value="2"/>
</dbReference>
<dbReference type="Gene3D" id="3.40.366.10">
    <property type="entry name" value="Malonyl-Coenzyme A Acyl Carrier Protein, domain 2"/>
    <property type="match status" value="3"/>
</dbReference>
<dbReference type="PROSITE" id="PS52019">
    <property type="entry name" value="PKS_MFAS_DH"/>
    <property type="match status" value="1"/>
</dbReference>